<keyword evidence="1" id="KW-0472">Membrane</keyword>
<protein>
    <submittedName>
        <fullName evidence="2">Uncharacterized protein</fullName>
    </submittedName>
</protein>
<sequence length="45" mass="4689">MFLQVVAVNSSMEDLLNVASSILGTTASSVYIGNSGLYGLIALIR</sequence>
<feature type="transmembrane region" description="Helical" evidence="1">
    <location>
        <begin position="20"/>
        <end position="44"/>
    </location>
</feature>
<dbReference type="AlphaFoldDB" id="A0A3P9PC05"/>
<reference evidence="3" key="1">
    <citation type="submission" date="2013-11" db="EMBL/GenBank/DDBJ databases">
        <title>The genomic landscape of the Guanapo guppy.</title>
        <authorList>
            <person name="Kuenstner A."/>
            <person name="Dreyer C."/>
        </authorList>
    </citation>
    <scope>NUCLEOTIDE SEQUENCE</scope>
    <source>
        <strain evidence="3">Guanapo</strain>
    </source>
</reference>
<proteinExistence type="predicted"/>
<accession>A0A3P9PC05</accession>
<evidence type="ECO:0000313" key="2">
    <source>
        <dbReference type="Ensembl" id="ENSPREP00000019342.1"/>
    </source>
</evidence>
<name>A0A3P9PC05_POERE</name>
<organism evidence="2 3">
    <name type="scientific">Poecilia reticulata</name>
    <name type="common">Guppy</name>
    <name type="synonym">Acanthophacelus reticulatus</name>
    <dbReference type="NCBI Taxonomy" id="8081"/>
    <lineage>
        <taxon>Eukaryota</taxon>
        <taxon>Metazoa</taxon>
        <taxon>Chordata</taxon>
        <taxon>Craniata</taxon>
        <taxon>Vertebrata</taxon>
        <taxon>Euteleostomi</taxon>
        <taxon>Actinopterygii</taxon>
        <taxon>Neopterygii</taxon>
        <taxon>Teleostei</taxon>
        <taxon>Neoteleostei</taxon>
        <taxon>Acanthomorphata</taxon>
        <taxon>Ovalentaria</taxon>
        <taxon>Atherinomorphae</taxon>
        <taxon>Cyprinodontiformes</taxon>
        <taxon>Poeciliidae</taxon>
        <taxon>Poeciliinae</taxon>
        <taxon>Poecilia</taxon>
    </lineage>
</organism>
<reference evidence="2" key="2">
    <citation type="submission" date="2025-08" db="UniProtKB">
        <authorList>
            <consortium name="Ensembl"/>
        </authorList>
    </citation>
    <scope>IDENTIFICATION</scope>
    <source>
        <strain evidence="2">Guanapo</strain>
    </source>
</reference>
<evidence type="ECO:0000256" key="1">
    <source>
        <dbReference type="SAM" id="Phobius"/>
    </source>
</evidence>
<dbReference type="Proteomes" id="UP000242638">
    <property type="component" value="Unassembled WGS sequence"/>
</dbReference>
<keyword evidence="1" id="KW-1133">Transmembrane helix</keyword>
<reference evidence="2" key="3">
    <citation type="submission" date="2025-09" db="UniProtKB">
        <authorList>
            <consortium name="Ensembl"/>
        </authorList>
    </citation>
    <scope>IDENTIFICATION</scope>
    <source>
        <strain evidence="2">Guanapo</strain>
    </source>
</reference>
<dbReference type="Ensembl" id="ENSPRET00000019548.1">
    <property type="protein sequence ID" value="ENSPREP00000019342.1"/>
    <property type="gene ID" value="ENSPREG00000013077.1"/>
</dbReference>
<evidence type="ECO:0000313" key="3">
    <source>
        <dbReference type="Proteomes" id="UP000242638"/>
    </source>
</evidence>
<keyword evidence="1" id="KW-0812">Transmembrane</keyword>
<keyword evidence="3" id="KW-1185">Reference proteome</keyword>